<dbReference type="Gene3D" id="3.40.1530.30">
    <property type="entry name" value="Uncharacterised family UPF0302, N-terminal domain"/>
    <property type="match status" value="1"/>
</dbReference>
<evidence type="ECO:0000313" key="11">
    <source>
        <dbReference type="EMBL" id="RBS32707.1"/>
    </source>
</evidence>
<dbReference type="EMBL" id="JARPTX010000002">
    <property type="protein sequence ID" value="MDT2368758.1"/>
    <property type="molecule type" value="Genomic_DNA"/>
</dbReference>
<dbReference type="InterPro" id="IPR014963">
    <property type="entry name" value="UPF0302_N"/>
</dbReference>
<dbReference type="SMART" id="SM00914">
    <property type="entry name" value="IDEAL"/>
    <property type="match status" value="1"/>
</dbReference>
<evidence type="ECO:0000259" key="2">
    <source>
        <dbReference type="SMART" id="SM00914"/>
    </source>
</evidence>
<reference evidence="5" key="9">
    <citation type="journal article" date="2022" name="J. Anim. Sci.">
        <title>Whole genome sequence analyses-based assessment of virulence potential and antimicrobial susceptibilities and resistance of Enterococcus faecium strains isolated from commercial swine and cattle probiotic products.</title>
        <authorList>
            <person name="Shridhar P.B."/>
            <person name="Amachawadi R.G."/>
            <person name="Tokach M."/>
            <person name="Patel I."/>
            <person name="Gangiredla J."/>
            <person name="Mammel M."/>
            <person name="Nagaraja T.G."/>
        </authorList>
    </citation>
    <scope>NUCLEOTIDE SEQUENCE</scope>
    <source>
        <strain evidence="5">EF215</strain>
    </source>
</reference>
<gene>
    <name evidence="8" type="ORF">A5804_001637</name>
    <name evidence="4" type="ORF">AWT83_13910</name>
    <name evidence="9" type="ORF">CQR37_02390</name>
    <name evidence="12" type="ORF">CYQ77_01190</name>
    <name evidence="10" type="ORF">DKP91_03425</name>
    <name evidence="13" type="ORF">DTPHA_600802</name>
    <name evidence="11" type="ORF">EB12_01188</name>
    <name evidence="3" type="ORF">GBM73_04120</name>
    <name evidence="5" type="ORF">KYX88_05500</name>
    <name evidence="6" type="ORF">M3X98_04545</name>
    <name evidence="7" type="ORF">P6Z85_00945</name>
</gene>
<dbReference type="EMBL" id="FKLM01000008">
    <property type="protein sequence ID" value="SAM39887.1"/>
    <property type="molecule type" value="Genomic_DNA"/>
</dbReference>
<dbReference type="PIRSF" id="PIRSF007165">
    <property type="entry name" value="UCP007165"/>
    <property type="match status" value="1"/>
</dbReference>
<dbReference type="EMBL" id="QHGU01000011">
    <property type="protein sequence ID" value="PZM56526.1"/>
    <property type="molecule type" value="Genomic_DNA"/>
</dbReference>
<dbReference type="Proteomes" id="UP000289562">
    <property type="component" value="Unassembled WGS sequence"/>
</dbReference>
<dbReference type="STRING" id="1352.AL014_04745"/>
<dbReference type="InterPro" id="IPR038091">
    <property type="entry name" value="UPF0302_N_sf"/>
</dbReference>
<evidence type="ECO:0000313" key="16">
    <source>
        <dbReference type="Proteomes" id="UP000194737"/>
    </source>
</evidence>
<evidence type="ECO:0000313" key="17">
    <source>
        <dbReference type="Proteomes" id="UP000224303"/>
    </source>
</evidence>
<evidence type="ECO:0000256" key="1">
    <source>
        <dbReference type="HAMAP-Rule" id="MF_00760"/>
    </source>
</evidence>
<dbReference type="HAMAP" id="MF_00760">
    <property type="entry name" value="UPF0302"/>
    <property type="match status" value="1"/>
</dbReference>
<reference evidence="3 21" key="8">
    <citation type="submission" date="2019-10" db="EMBL/GenBank/DDBJ databases">
        <title>Evolutionary dynamics of vancomycin-resistant Enterococcus faecium during gastrointestinal tract colonization and bloodstream infection in immunocompromised pediatric patients.</title>
        <authorList>
            <person name="Chilambi G.S."/>
            <person name="Nordstrom H.R."/>
            <person name="Evans D.R."/>
            <person name="Ferrolino J."/>
            <person name="Hayden R.T."/>
            <person name="Maron G.M."/>
            <person name="Vo A.N."/>
            <person name="Gilmore M.S."/>
            <person name="Wolf J."/>
            <person name="Rosch J.W."/>
            <person name="Van Tyne D."/>
        </authorList>
    </citation>
    <scope>NUCLEOTIDE SEQUENCE [LARGE SCALE GENOMIC DNA]</scope>
    <source>
        <strain evidence="3 21">VRECG27</strain>
    </source>
</reference>
<dbReference type="EMBL" id="LRHK01000005">
    <property type="protein sequence ID" value="KWX16610.1"/>
    <property type="molecule type" value="Genomic_DNA"/>
</dbReference>
<evidence type="ECO:0000313" key="12">
    <source>
        <dbReference type="EMBL" id="RXU92284.1"/>
    </source>
</evidence>
<evidence type="ECO:0000313" key="20">
    <source>
        <dbReference type="Proteomes" id="UP000289562"/>
    </source>
</evidence>
<sequence length="193" mass="22929">MLIDVREKKNFLTWMVNHVSFSRREVFWILNYLANHEAILSNVHFVEGANFADRGLQISDLSVEGEPMKLFLQGKEFTDTDQIFHEIRLNWKKPLYVECIFENAWQTREYLSILEDNPFSSWDSSVSEEDTELIERYFQEKEEEAKLKMLYAQIDQALEDGDRDAFLKLSDEVNRKILLQTQKKSNRVSEHNN</sequence>
<dbReference type="InterPro" id="IPR014957">
    <property type="entry name" value="IDEAL_dom"/>
</dbReference>
<organism evidence="4 14">
    <name type="scientific">Enterococcus faecium</name>
    <name type="common">Streptococcus faecium</name>
    <dbReference type="NCBI Taxonomy" id="1352"/>
    <lineage>
        <taxon>Bacteria</taxon>
        <taxon>Bacillati</taxon>
        <taxon>Bacillota</taxon>
        <taxon>Bacilli</taxon>
        <taxon>Lactobacillales</taxon>
        <taxon>Enterococcaceae</taxon>
        <taxon>Enterococcus</taxon>
    </lineage>
</organism>
<dbReference type="EMBL" id="PJVH01000002">
    <property type="protein sequence ID" value="RXU92284.1"/>
    <property type="molecule type" value="Genomic_DNA"/>
</dbReference>
<dbReference type="EMBL" id="JAIFOC010000039">
    <property type="protein sequence ID" value="MBX4222301.1"/>
    <property type="molecule type" value="Genomic_DNA"/>
</dbReference>
<dbReference type="Proteomes" id="UP001141166">
    <property type="component" value="Unassembled WGS sequence"/>
</dbReference>
<reference evidence="7" key="11">
    <citation type="submission" date="2023-03" db="EMBL/GenBank/DDBJ databases">
        <authorList>
            <person name="Shen W."/>
            <person name="Cai J."/>
        </authorList>
    </citation>
    <scope>NUCLEOTIDE SEQUENCE</scope>
    <source>
        <strain evidence="7">B1010-2</strain>
    </source>
</reference>
<feature type="domain" description="IDEAL" evidence="2">
    <location>
        <begin position="137"/>
        <end position="173"/>
    </location>
</feature>
<reference evidence="9 17" key="5">
    <citation type="submission" date="2017-10" db="EMBL/GenBank/DDBJ databases">
        <title>Draft genomes of the Enterococcus faecium isolated from human feces before and after Helicobacter pylori eradication therapy.</title>
        <authorList>
            <person name="Prianichniikov N.A."/>
            <person name="Glushchenko O.E."/>
            <person name="Malakhova M.V."/>
        </authorList>
    </citation>
    <scope>NUCLEOTIDE SEQUENCE [LARGE SCALE GENOMIC DNA]</scope>
    <source>
        <strain evidence="9 17">Hp_5-7</strain>
    </source>
</reference>
<dbReference type="PATRIC" id="fig|1352.1358.peg.2056"/>
<protein>
    <recommendedName>
        <fullName evidence="1">UPF0302 protein A5804_001637</fullName>
    </recommendedName>
</protein>
<reference evidence="13 15" key="3">
    <citation type="submission" date="2016-04" db="EMBL/GenBank/DDBJ databases">
        <authorList>
            <person name="Millard A."/>
        </authorList>
    </citation>
    <scope>NUCLEOTIDE SEQUENCE [LARGE SCALE GENOMIC DNA]</scope>
    <source>
        <strain evidence="13">Isolate 22</strain>
    </source>
</reference>
<reference evidence="12 20" key="6">
    <citation type="submission" date="2017-12" db="EMBL/GenBank/DDBJ databases">
        <title>A pool of 800 enterococci isolated from chicken carcass rinse samples from New Zealand.</title>
        <authorList>
            <person name="Zhang J."/>
            <person name="Rogers L."/>
            <person name="Midwinter A."/>
            <person name="French N."/>
        </authorList>
    </citation>
    <scope>NUCLEOTIDE SEQUENCE [LARGE SCALE GENOMIC DNA]</scope>
    <source>
        <strain evidence="12 20">EN697</strain>
    </source>
</reference>
<evidence type="ECO:0000313" key="3">
    <source>
        <dbReference type="EMBL" id="KAB7576555.1"/>
    </source>
</evidence>
<evidence type="ECO:0000313" key="14">
    <source>
        <dbReference type="Proteomes" id="UP000070452"/>
    </source>
</evidence>
<evidence type="ECO:0000313" key="7">
    <source>
        <dbReference type="EMBL" id="MDT2368758.1"/>
    </source>
</evidence>
<evidence type="ECO:0000313" key="8">
    <source>
        <dbReference type="EMBL" id="OTO00143.1"/>
    </source>
</evidence>
<dbReference type="Pfam" id="PF08858">
    <property type="entry name" value="IDEAL"/>
    <property type="match status" value="1"/>
</dbReference>
<dbReference type="Proteomes" id="UP000194737">
    <property type="component" value="Unassembled WGS sequence"/>
</dbReference>
<dbReference type="Gene3D" id="4.10.810.10">
    <property type="entry name" value="Virus Scaffolding Protein, Chain A"/>
    <property type="match status" value="1"/>
</dbReference>
<dbReference type="Pfam" id="PF08864">
    <property type="entry name" value="UPF0302"/>
    <property type="match status" value="1"/>
</dbReference>
<reference evidence="4 14" key="2">
    <citation type="submission" date="2016-01" db="EMBL/GenBank/DDBJ databases">
        <title>Molecular Mechanisms for transfer of large genomic segments between Enterococcus faecium strains.</title>
        <authorList>
            <person name="Garcia-Solache M.A."/>
            <person name="Lebreton F."/>
            <person name="Mclaughlin R.E."/>
            <person name="Whiteaker J.D."/>
            <person name="Gilmore M.S."/>
            <person name="Rice L.B."/>
        </authorList>
    </citation>
    <scope>NUCLEOTIDE SEQUENCE [LARGE SCALE GENOMIC DNA]</scope>
    <source>
        <strain evidence="4 14">D344RRF x C68</strain>
    </source>
</reference>
<evidence type="ECO:0000313" key="19">
    <source>
        <dbReference type="Proteomes" id="UP000253144"/>
    </source>
</evidence>
<dbReference type="Proteomes" id="UP000183509">
    <property type="component" value="Unassembled WGS sequence"/>
</dbReference>
<evidence type="ECO:0000313" key="18">
    <source>
        <dbReference type="Proteomes" id="UP000249070"/>
    </source>
</evidence>
<evidence type="ECO:0000313" key="5">
    <source>
        <dbReference type="EMBL" id="MBX4222301.1"/>
    </source>
</evidence>
<proteinExistence type="inferred from homology"/>
<dbReference type="Proteomes" id="UP000249070">
    <property type="component" value="Unassembled WGS sequence"/>
</dbReference>
<dbReference type="OMA" id="RRECAWL"/>
<dbReference type="RefSeq" id="WP_002289878.1">
    <property type="nucleotide sequence ID" value="NZ_AP019394.1"/>
</dbReference>
<dbReference type="EMBL" id="NGLB01000001">
    <property type="protein sequence ID" value="OTO00143.1"/>
    <property type="molecule type" value="Genomic_DNA"/>
</dbReference>
<dbReference type="InterPro" id="IPR027393">
    <property type="entry name" value="Virus_scaffolding_prot_C"/>
</dbReference>
<evidence type="ECO:0000313" key="21">
    <source>
        <dbReference type="Proteomes" id="UP000469871"/>
    </source>
</evidence>
<dbReference type="Proteomes" id="UP000070452">
    <property type="component" value="Unassembled WGS sequence"/>
</dbReference>
<dbReference type="EMBL" id="JAMWMK010000005">
    <property type="protein sequence ID" value="MDC4247326.1"/>
    <property type="molecule type" value="Genomic_DNA"/>
</dbReference>
<dbReference type="Proteomes" id="UP001139644">
    <property type="component" value="Unassembled WGS sequence"/>
</dbReference>
<evidence type="ECO:0000313" key="9">
    <source>
        <dbReference type="EMBL" id="PHL22691.1"/>
    </source>
</evidence>
<dbReference type="EMBL" id="WEFP01000001">
    <property type="protein sequence ID" value="KAB7576555.1"/>
    <property type="molecule type" value="Genomic_DNA"/>
</dbReference>
<comment type="similarity">
    <text evidence="1">Belongs to the UPF0302 family.</text>
</comment>
<dbReference type="Proteomes" id="UP001260956">
    <property type="component" value="Unassembled WGS sequence"/>
</dbReference>
<dbReference type="GeneID" id="66454038"/>
<comment type="caution">
    <text evidence="4">The sequence shown here is derived from an EMBL/GenBank/DDBJ whole genome shotgun (WGS) entry which is preliminary data.</text>
</comment>
<dbReference type="EMBL" id="LEQJ01000006">
    <property type="protein sequence ID" value="RBS32707.1"/>
    <property type="molecule type" value="Genomic_DNA"/>
</dbReference>
<reference evidence="11 19" key="1">
    <citation type="submission" date="2015-06" db="EMBL/GenBank/DDBJ databases">
        <title>The Genome Sequence of Enterococcus faecium 131EA1.</title>
        <authorList>
            <consortium name="The Broad Institute Genomics Platform"/>
            <consortium name="The Broad Institute Genome Sequencing Center for Infectious Disease"/>
            <person name="Earl A.M."/>
            <person name="Van Tyne D."/>
            <person name="Lebreton F."/>
            <person name="Saavedra J.T."/>
            <person name="Gilmore M.S."/>
            <person name="Manson Mcguire A."/>
            <person name="Clock S."/>
            <person name="Crupain M."/>
            <person name="Rangan U."/>
            <person name="Young S."/>
            <person name="Abouelleil A."/>
            <person name="Cao P."/>
            <person name="Chapman S.B."/>
            <person name="Griggs A."/>
            <person name="Priest M."/>
            <person name="Shea T."/>
            <person name="Wortman J."/>
            <person name="Nusbaum C."/>
            <person name="Birren B."/>
        </authorList>
    </citation>
    <scope>NUCLEOTIDE SEQUENCE [LARGE SCALE GENOMIC DNA]</scope>
    <source>
        <strain evidence="11 19">131EA1</strain>
    </source>
</reference>
<evidence type="ECO:0000313" key="13">
    <source>
        <dbReference type="EMBL" id="SAM39887.1"/>
    </source>
</evidence>
<dbReference type="Proteomes" id="UP000469871">
    <property type="component" value="Unassembled WGS sequence"/>
</dbReference>
<dbReference type="AlphaFoldDB" id="A0A132P2R4"/>
<dbReference type="InterPro" id="IPR011188">
    <property type="entry name" value="UPF0302"/>
</dbReference>
<dbReference type="Proteomes" id="UP000224303">
    <property type="component" value="Unassembled WGS sequence"/>
</dbReference>
<reference evidence="8 16" key="4">
    <citation type="submission" date="2017-05" db="EMBL/GenBank/DDBJ databases">
        <title>The Genome Sequence of Enterococcus faecium 6F2_DIV0138.</title>
        <authorList>
            <consortium name="The Broad Institute Genomics Platform"/>
            <consortium name="The Broad Institute Genomic Center for Infectious Diseases"/>
            <person name="Earl A."/>
            <person name="Manson A."/>
            <person name="Schwartman J."/>
            <person name="Gilmore M."/>
            <person name="Abouelleil A."/>
            <person name="Cao P."/>
            <person name="Chapman S."/>
            <person name="Cusick C."/>
            <person name="Shea T."/>
            <person name="Young S."/>
            <person name="Neafsey D."/>
            <person name="Nusbaum C."/>
            <person name="Birren B."/>
        </authorList>
    </citation>
    <scope>NUCLEOTIDE SEQUENCE [LARGE SCALE GENOMIC DNA]</scope>
    <source>
        <strain evidence="8 16">6F2_DIV0138</strain>
    </source>
</reference>
<evidence type="ECO:0000313" key="15">
    <source>
        <dbReference type="Proteomes" id="UP000183509"/>
    </source>
</evidence>
<dbReference type="EMBL" id="PCGC01000003">
    <property type="protein sequence ID" value="PHL22691.1"/>
    <property type="molecule type" value="Genomic_DNA"/>
</dbReference>
<evidence type="ECO:0000313" key="4">
    <source>
        <dbReference type="EMBL" id="KWX16610.1"/>
    </source>
</evidence>
<reference evidence="10 18" key="7">
    <citation type="submission" date="2018-05" db="EMBL/GenBank/DDBJ databases">
        <title>Vancomycin-resistant Enterococcus faecium strain from Chelyabinsk, Russia.</title>
        <authorList>
            <person name="Gostev V."/>
            <person name="Goncharov A."/>
            <person name="Kolodzhieva V."/>
            <person name="Suvorov A."/>
            <person name="Sidorenko S."/>
            <person name="Zueva L."/>
        </authorList>
    </citation>
    <scope>NUCLEOTIDE SEQUENCE [LARGE SCALE GENOMIC DNA]</scope>
    <source>
        <strain evidence="10 18">20</strain>
    </source>
</reference>
<reference evidence="6" key="10">
    <citation type="submission" date="2022-05" db="EMBL/GenBank/DDBJ databases">
        <title>Draft genome sequences of Clostridium perfringens strains isolated from Peru.</title>
        <authorList>
            <person name="Hurtado R."/>
            <person name="Lima L."/>
            <person name="Sousa T."/>
            <person name="Jaiswal A.K."/>
            <person name="Tiwari S."/>
            <person name="Maturrano L."/>
            <person name="Brenig B."/>
            <person name="Azevedo V."/>
        </authorList>
    </citation>
    <scope>NUCLEOTIDE SEQUENCE</scope>
    <source>
        <strain evidence="6">CP4</strain>
    </source>
</reference>
<dbReference type="Proteomes" id="UP000253144">
    <property type="component" value="Unassembled WGS sequence"/>
</dbReference>
<evidence type="ECO:0000313" key="10">
    <source>
        <dbReference type="EMBL" id="PZM56526.1"/>
    </source>
</evidence>
<name>A0A132P2R4_ENTFC</name>
<accession>A0A132P2R4</accession>
<evidence type="ECO:0000313" key="6">
    <source>
        <dbReference type="EMBL" id="MDC4247326.1"/>
    </source>
</evidence>
<dbReference type="NCBIfam" id="NF002965">
    <property type="entry name" value="PRK03636.1"/>
    <property type="match status" value="1"/>
</dbReference>